<gene>
    <name evidence="2" type="ORF">G443_001528</name>
</gene>
<name>A0ABT1JGG2_ACTCY</name>
<evidence type="ECO:0000313" key="3">
    <source>
        <dbReference type="Proteomes" id="UP000791080"/>
    </source>
</evidence>
<dbReference type="InterPro" id="IPR010982">
    <property type="entry name" value="Lambda_DNA-bd_dom_sf"/>
</dbReference>
<dbReference type="Proteomes" id="UP000791080">
    <property type="component" value="Unassembled WGS sequence"/>
</dbReference>
<dbReference type="Pfam" id="PF19054">
    <property type="entry name" value="DUF5753"/>
    <property type="match status" value="1"/>
</dbReference>
<reference evidence="2 3" key="2">
    <citation type="submission" date="2022-06" db="EMBL/GenBank/DDBJ databases">
        <title>Genomic Encyclopedia of Type Strains, Phase I: the one thousand microbial genomes (KMG-I) project.</title>
        <authorList>
            <person name="Kyrpides N."/>
        </authorList>
    </citation>
    <scope>NUCLEOTIDE SEQUENCE [LARGE SCALE GENOMIC DNA]</scope>
    <source>
        <strain evidence="2 3">DSM 43889</strain>
    </source>
</reference>
<keyword evidence="3" id="KW-1185">Reference proteome</keyword>
<comment type="caution">
    <text evidence="2">The sequence shown here is derived from an EMBL/GenBank/DDBJ whole genome shotgun (WGS) entry which is preliminary data.</text>
</comment>
<reference evidence="2 3" key="1">
    <citation type="submission" date="2013-07" db="EMBL/GenBank/DDBJ databases">
        <authorList>
            <consortium name="DOE Joint Genome Institute"/>
            <person name="Reeve W."/>
            <person name="Huntemann M."/>
            <person name="Han J."/>
            <person name="Chen A."/>
            <person name="Kyrpides N."/>
            <person name="Mavromatis K."/>
            <person name="Markowitz V."/>
            <person name="Palaniappan K."/>
            <person name="Ivanova N."/>
            <person name="Schaumberg A."/>
            <person name="Pati A."/>
            <person name="Liolios K."/>
            <person name="Nordberg H.P."/>
            <person name="Cantor M.N."/>
            <person name="Hua S.X."/>
            <person name="Woyke T."/>
        </authorList>
    </citation>
    <scope>NUCLEOTIDE SEQUENCE [LARGE SCALE GENOMIC DNA]</scope>
    <source>
        <strain evidence="2 3">DSM 43889</strain>
    </source>
</reference>
<dbReference type="InterPro" id="IPR001387">
    <property type="entry name" value="Cro/C1-type_HTH"/>
</dbReference>
<dbReference type="CDD" id="cd00093">
    <property type="entry name" value="HTH_XRE"/>
    <property type="match status" value="1"/>
</dbReference>
<evidence type="ECO:0000313" key="2">
    <source>
        <dbReference type="EMBL" id="MCP2331258.1"/>
    </source>
</evidence>
<dbReference type="InterPro" id="IPR043917">
    <property type="entry name" value="DUF5753"/>
</dbReference>
<organism evidence="2 3">
    <name type="scientific">Actinoalloteichus caeruleus DSM 43889</name>
    <dbReference type="NCBI Taxonomy" id="1120930"/>
    <lineage>
        <taxon>Bacteria</taxon>
        <taxon>Bacillati</taxon>
        <taxon>Actinomycetota</taxon>
        <taxon>Actinomycetes</taxon>
        <taxon>Pseudonocardiales</taxon>
        <taxon>Pseudonocardiaceae</taxon>
        <taxon>Actinoalloteichus</taxon>
        <taxon>Actinoalloteichus cyanogriseus</taxon>
    </lineage>
</organism>
<evidence type="ECO:0000259" key="1">
    <source>
        <dbReference type="PROSITE" id="PS50943"/>
    </source>
</evidence>
<dbReference type="Gene3D" id="1.10.260.40">
    <property type="entry name" value="lambda repressor-like DNA-binding domains"/>
    <property type="match status" value="1"/>
</dbReference>
<protein>
    <recommendedName>
        <fullName evidence="1">HTH cro/C1-type domain-containing protein</fullName>
    </recommendedName>
</protein>
<sequence length="272" mass="30711">MRRVCRELRKWRESAGLKATEAAKQLKWSPSKISRIEHAVQAPTSVETLALALTYGVPERDRDRLFAAVTTAQEGGWWSQYSDVLWDAAQDLIELEDEASSVRIFKAQLVPGLFQTGDYFAALSESWLPRPTAEVSRQRSFIRETRQQRLTSTNPLHVHAVLWEPLLHGAVGGPEVMRGQLRRLLELAELPHVRIQVLPTGAGAHPALGTEFDLLGFEENHLDDVVYFETLNRGDYVEEQTSVQRHKDSFVALQSRALSDSESTKLIKRLSS</sequence>
<dbReference type="Pfam" id="PF13560">
    <property type="entry name" value="HTH_31"/>
    <property type="match status" value="1"/>
</dbReference>
<dbReference type="PROSITE" id="PS50943">
    <property type="entry name" value="HTH_CROC1"/>
    <property type="match status" value="1"/>
</dbReference>
<dbReference type="SMART" id="SM00530">
    <property type="entry name" value="HTH_XRE"/>
    <property type="match status" value="1"/>
</dbReference>
<dbReference type="SUPFAM" id="SSF47413">
    <property type="entry name" value="lambda repressor-like DNA-binding domains"/>
    <property type="match status" value="1"/>
</dbReference>
<accession>A0ABT1JGG2</accession>
<feature type="domain" description="HTH cro/C1-type" evidence="1">
    <location>
        <begin position="8"/>
        <end position="62"/>
    </location>
</feature>
<dbReference type="EMBL" id="AUBJ02000001">
    <property type="protein sequence ID" value="MCP2331258.1"/>
    <property type="molecule type" value="Genomic_DNA"/>
</dbReference>
<proteinExistence type="predicted"/>